<dbReference type="Gene3D" id="3.20.20.60">
    <property type="entry name" value="Phosphoenolpyruvate-binding domains"/>
    <property type="match status" value="1"/>
</dbReference>
<keyword evidence="8" id="KW-0762">Sugar transport</keyword>
<keyword evidence="6" id="KW-0813">Transport</keyword>
<dbReference type="Pfam" id="PF02896">
    <property type="entry name" value="PEP-utilizers_C"/>
    <property type="match status" value="1"/>
</dbReference>
<evidence type="ECO:0000256" key="4">
    <source>
        <dbReference type="ARBA" id="ARBA00007837"/>
    </source>
</evidence>
<keyword evidence="12" id="KW-0418">Kinase</keyword>
<evidence type="ECO:0000256" key="6">
    <source>
        <dbReference type="ARBA" id="ARBA00022448"/>
    </source>
</evidence>
<organism evidence="15 16">
    <name type="scientific">Pontiella sulfatireligans</name>
    <dbReference type="NCBI Taxonomy" id="2750658"/>
    <lineage>
        <taxon>Bacteria</taxon>
        <taxon>Pseudomonadati</taxon>
        <taxon>Kiritimatiellota</taxon>
        <taxon>Kiritimatiellia</taxon>
        <taxon>Kiritimatiellales</taxon>
        <taxon>Pontiellaceae</taxon>
        <taxon>Pontiella</taxon>
    </lineage>
</organism>
<dbReference type="RefSeq" id="WP_136062574.1">
    <property type="nucleotide sequence ID" value="NZ_CAAHFH010000002.1"/>
</dbReference>
<dbReference type="GO" id="GO:0046872">
    <property type="term" value="F:metal ion binding"/>
    <property type="evidence" value="ECO:0007669"/>
    <property type="project" value="UniProtKB-KW"/>
</dbReference>
<dbReference type="GO" id="GO:0009401">
    <property type="term" value="P:phosphoenolpyruvate-dependent sugar phosphotransferase system"/>
    <property type="evidence" value="ECO:0007669"/>
    <property type="project" value="UniProtKB-KW"/>
</dbReference>
<keyword evidence="13" id="KW-0460">Magnesium</keyword>
<name>A0A6C2ULU2_9BACT</name>
<dbReference type="InterPro" id="IPR006318">
    <property type="entry name" value="PTS_EI-like"/>
</dbReference>
<dbReference type="AlphaFoldDB" id="A0A6C2ULU2"/>
<dbReference type="GO" id="GO:0016301">
    <property type="term" value="F:kinase activity"/>
    <property type="evidence" value="ECO:0007669"/>
    <property type="project" value="UniProtKB-KW"/>
</dbReference>
<dbReference type="InterPro" id="IPR015813">
    <property type="entry name" value="Pyrv/PenolPyrv_kinase-like_dom"/>
</dbReference>
<proteinExistence type="inferred from homology"/>
<evidence type="ECO:0000256" key="13">
    <source>
        <dbReference type="ARBA" id="ARBA00022842"/>
    </source>
</evidence>
<comment type="subcellular location">
    <subcellularLocation>
        <location evidence="3">Cytoplasm</location>
    </subcellularLocation>
</comment>
<keyword evidence="15" id="KW-0670">Pyruvate</keyword>
<dbReference type="InterPro" id="IPR036618">
    <property type="entry name" value="PtsI_HPr-bd_sf"/>
</dbReference>
<evidence type="ECO:0000256" key="1">
    <source>
        <dbReference type="ARBA" id="ARBA00000683"/>
    </source>
</evidence>
<dbReference type="SMART" id="SM00065">
    <property type="entry name" value="GAF"/>
    <property type="match status" value="1"/>
</dbReference>
<dbReference type="InterPro" id="IPR008279">
    <property type="entry name" value="PEP-util_enz_mobile_dom"/>
</dbReference>
<dbReference type="PANTHER" id="PTHR46244:SF6">
    <property type="entry name" value="PHOSPHOENOLPYRUVATE-PROTEIN PHOSPHOTRANSFERASE"/>
    <property type="match status" value="1"/>
</dbReference>
<keyword evidence="11" id="KW-0479">Metal-binding</keyword>
<evidence type="ECO:0000256" key="12">
    <source>
        <dbReference type="ARBA" id="ARBA00022777"/>
    </source>
</evidence>
<keyword evidence="10" id="KW-0598">Phosphotransferase system</keyword>
<dbReference type="InterPro" id="IPR000121">
    <property type="entry name" value="PEP_util_C"/>
</dbReference>
<evidence type="ECO:0000256" key="5">
    <source>
        <dbReference type="ARBA" id="ARBA00012232"/>
    </source>
</evidence>
<comment type="catalytic activity">
    <reaction evidence="1">
        <text>L-histidyl-[protein] + phosphoenolpyruvate = N(pros)-phospho-L-histidyl-[protein] + pyruvate</text>
        <dbReference type="Rhea" id="RHEA:23880"/>
        <dbReference type="Rhea" id="RHEA-COMP:9745"/>
        <dbReference type="Rhea" id="RHEA-COMP:9746"/>
        <dbReference type="ChEBI" id="CHEBI:15361"/>
        <dbReference type="ChEBI" id="CHEBI:29979"/>
        <dbReference type="ChEBI" id="CHEBI:58702"/>
        <dbReference type="ChEBI" id="CHEBI:64837"/>
        <dbReference type="EC" id="2.7.3.9"/>
    </reaction>
</comment>
<dbReference type="SUPFAM" id="SSF52009">
    <property type="entry name" value="Phosphohistidine domain"/>
    <property type="match status" value="1"/>
</dbReference>
<dbReference type="Pfam" id="PF13185">
    <property type="entry name" value="GAF_2"/>
    <property type="match status" value="1"/>
</dbReference>
<evidence type="ECO:0000259" key="14">
    <source>
        <dbReference type="SMART" id="SM00065"/>
    </source>
</evidence>
<dbReference type="Gene3D" id="3.30.450.40">
    <property type="match status" value="1"/>
</dbReference>
<evidence type="ECO:0000256" key="3">
    <source>
        <dbReference type="ARBA" id="ARBA00004496"/>
    </source>
</evidence>
<dbReference type="Gene3D" id="1.10.274.10">
    <property type="entry name" value="PtsI, HPr-binding domain"/>
    <property type="match status" value="1"/>
</dbReference>
<dbReference type="Pfam" id="PF00391">
    <property type="entry name" value="PEP-utilizers"/>
    <property type="match status" value="1"/>
</dbReference>
<dbReference type="PRINTS" id="PR01736">
    <property type="entry name" value="PHPHTRNFRASE"/>
</dbReference>
<dbReference type="InterPro" id="IPR050499">
    <property type="entry name" value="PEP-utilizing_PTS_enzyme"/>
</dbReference>
<protein>
    <recommendedName>
        <fullName evidence="5">phosphoenolpyruvate--protein phosphotransferase</fullName>
        <ecNumber evidence="5">2.7.3.9</ecNumber>
    </recommendedName>
</protein>
<dbReference type="Proteomes" id="UP000346198">
    <property type="component" value="Unassembled WGS sequence"/>
</dbReference>
<dbReference type="SUPFAM" id="SSF51621">
    <property type="entry name" value="Phosphoenolpyruvate/pyruvate domain"/>
    <property type="match status" value="1"/>
</dbReference>
<dbReference type="SUPFAM" id="SSF47831">
    <property type="entry name" value="Enzyme I of the PEP:sugar phosphotransferase system HPr-binding (sub)domain"/>
    <property type="match status" value="1"/>
</dbReference>
<evidence type="ECO:0000256" key="10">
    <source>
        <dbReference type="ARBA" id="ARBA00022683"/>
    </source>
</evidence>
<sequence>MKKRNVDLVCDIAELISLAEEGGNRKELMQSVVTSVAKHMMADVCSVYIYDEEEKKLILRATQGLDRSAIGQVKLKLGEGITGRAIRELRPICVGTASKSSSYKFFPGIHEEEYEAFLAVPILRGLRRIGVLVVQAKETNYFTPNDVKALRAIAAQLATMIENVQLLSEARLEASAPAVASVKKPTTESIIRGRSASTGTARGRAFTLDSGQSESCLLPDPDAPPHTAADFEEAIKKTARQIDKLQVQTSEKLADVAVLIFSAHLLILEDKQFAGRIADLIQTDIPALKAISIVVNEYVEIFSKSKMPLIREKVLDVKDLGNRLIRNLLNEQADECDYRGQIIIAHELLPSDILKLSAENVEGFIVSSGVTSHNAIICRSLGIPMVAVSRELADGIPDGEELLMDAEQGIIYLRPSSEVYAKYRGLDEAWKALHNASDMEEQTVTKCGERVHIFANINLLSDLPPARRFKAEGVGLYRSEFPFIVRNDFPTEEEQFAIYKKLVDQMDGRRVTFRTLDIGGDKMLSYYSNVTEANPFLGMRAIRFSLQNKDIFCHQLRAFLRAGAGGGSRIMFPLISSVDDFVAARDIVYECMDELEREGVPFSRETELGVMMELPSAVEVADELAQEADFLSIGSNDLIQYMLAVDRTNEQVSKLYLAHHPAILRAINRIVSAGITHEKDVSICGDLSADPRMLPFLLGVGLRNFSIDMVNAPTVQRLVSGIKIEDAEEIANSLLDFGRISEIEAYLVDHSLVPETEA</sequence>
<feature type="domain" description="GAF" evidence="14">
    <location>
        <begin position="24"/>
        <end position="171"/>
    </location>
</feature>
<dbReference type="InterPro" id="IPR036637">
    <property type="entry name" value="Phosphohistidine_dom_sf"/>
</dbReference>
<comment type="cofactor">
    <cofactor evidence="2">
        <name>Mg(2+)</name>
        <dbReference type="ChEBI" id="CHEBI:18420"/>
    </cofactor>
</comment>
<dbReference type="GO" id="GO:0008965">
    <property type="term" value="F:phosphoenolpyruvate-protein phosphotransferase activity"/>
    <property type="evidence" value="ECO:0007669"/>
    <property type="project" value="UniProtKB-EC"/>
</dbReference>
<evidence type="ECO:0000256" key="7">
    <source>
        <dbReference type="ARBA" id="ARBA00022490"/>
    </source>
</evidence>
<evidence type="ECO:0000256" key="9">
    <source>
        <dbReference type="ARBA" id="ARBA00022679"/>
    </source>
</evidence>
<dbReference type="EC" id="2.7.3.9" evidence="5"/>
<evidence type="ECO:0000256" key="2">
    <source>
        <dbReference type="ARBA" id="ARBA00001946"/>
    </source>
</evidence>
<reference evidence="15 16" key="1">
    <citation type="submission" date="2019-04" db="EMBL/GenBank/DDBJ databases">
        <authorList>
            <person name="Van Vliet M D."/>
        </authorList>
    </citation>
    <scope>NUCLEOTIDE SEQUENCE [LARGE SCALE GENOMIC DNA]</scope>
    <source>
        <strain evidence="15 16">F21</strain>
    </source>
</reference>
<dbReference type="PANTHER" id="PTHR46244">
    <property type="entry name" value="PHOSPHOENOLPYRUVATE-PROTEIN PHOSPHOTRANSFERASE"/>
    <property type="match status" value="1"/>
</dbReference>
<dbReference type="Gene3D" id="3.50.30.10">
    <property type="entry name" value="Phosphohistidine domain"/>
    <property type="match status" value="1"/>
</dbReference>
<gene>
    <name evidence="15" type="primary">ptsI_3</name>
    <name evidence="15" type="ORF">SCARR_03157</name>
</gene>
<evidence type="ECO:0000256" key="11">
    <source>
        <dbReference type="ARBA" id="ARBA00022723"/>
    </source>
</evidence>
<dbReference type="InterPro" id="IPR029016">
    <property type="entry name" value="GAF-like_dom_sf"/>
</dbReference>
<accession>A0A6C2ULU2</accession>
<dbReference type="SUPFAM" id="SSF55781">
    <property type="entry name" value="GAF domain-like"/>
    <property type="match status" value="1"/>
</dbReference>
<dbReference type="Pfam" id="PF05524">
    <property type="entry name" value="PEP-utilisers_N"/>
    <property type="match status" value="1"/>
</dbReference>
<keyword evidence="9 15" id="KW-0808">Transferase</keyword>
<dbReference type="NCBIfam" id="TIGR01417">
    <property type="entry name" value="PTS_I_fam"/>
    <property type="match status" value="1"/>
</dbReference>
<keyword evidence="16" id="KW-1185">Reference proteome</keyword>
<keyword evidence="7" id="KW-0963">Cytoplasm</keyword>
<dbReference type="InterPro" id="IPR003018">
    <property type="entry name" value="GAF"/>
</dbReference>
<dbReference type="InterPro" id="IPR040442">
    <property type="entry name" value="Pyrv_kinase-like_dom_sf"/>
</dbReference>
<dbReference type="InterPro" id="IPR008731">
    <property type="entry name" value="PTS_EIN"/>
</dbReference>
<comment type="similarity">
    <text evidence="4">Belongs to the PEP-utilizing enzyme family.</text>
</comment>
<evidence type="ECO:0000313" key="16">
    <source>
        <dbReference type="Proteomes" id="UP000346198"/>
    </source>
</evidence>
<dbReference type="EMBL" id="CAAHFH010000002">
    <property type="protein sequence ID" value="VGO21088.1"/>
    <property type="molecule type" value="Genomic_DNA"/>
</dbReference>
<evidence type="ECO:0000313" key="15">
    <source>
        <dbReference type="EMBL" id="VGO21088.1"/>
    </source>
</evidence>
<dbReference type="GO" id="GO:0005737">
    <property type="term" value="C:cytoplasm"/>
    <property type="evidence" value="ECO:0007669"/>
    <property type="project" value="UniProtKB-SubCell"/>
</dbReference>
<evidence type="ECO:0000256" key="8">
    <source>
        <dbReference type="ARBA" id="ARBA00022597"/>
    </source>
</evidence>